<evidence type="ECO:0000256" key="4">
    <source>
        <dbReference type="PROSITE-ProRule" id="PRU00175"/>
    </source>
</evidence>
<dbReference type="Pfam" id="PF14634">
    <property type="entry name" value="zf-RING_5"/>
    <property type="match status" value="1"/>
</dbReference>
<dbReference type="InterPro" id="IPR017907">
    <property type="entry name" value="Znf_RING_CS"/>
</dbReference>
<feature type="region of interest" description="Disordered" evidence="5">
    <location>
        <begin position="84"/>
        <end position="103"/>
    </location>
</feature>
<dbReference type="FunCoup" id="A0A3B1JUW0">
    <property type="interactions" value="7"/>
</dbReference>
<evidence type="ECO:0000259" key="6">
    <source>
        <dbReference type="PROSITE" id="PS50089"/>
    </source>
</evidence>
<evidence type="ECO:0000313" key="7">
    <source>
        <dbReference type="Ensembl" id="ENSAMXP00000045119.1"/>
    </source>
</evidence>
<dbReference type="InterPro" id="IPR051435">
    <property type="entry name" value="RING_finger_E3_ubiq-ligases"/>
</dbReference>
<keyword evidence="8" id="KW-1185">Reference proteome</keyword>
<dbReference type="GO" id="GO:0016567">
    <property type="term" value="P:protein ubiquitination"/>
    <property type="evidence" value="ECO:0007669"/>
    <property type="project" value="TreeGrafter"/>
</dbReference>
<keyword evidence="1" id="KW-0479">Metal-binding</keyword>
<dbReference type="InterPro" id="IPR013083">
    <property type="entry name" value="Znf_RING/FYVE/PHD"/>
</dbReference>
<dbReference type="GO" id="GO:0061630">
    <property type="term" value="F:ubiquitin protein ligase activity"/>
    <property type="evidence" value="ECO:0007669"/>
    <property type="project" value="TreeGrafter"/>
</dbReference>
<evidence type="ECO:0000256" key="1">
    <source>
        <dbReference type="ARBA" id="ARBA00022723"/>
    </source>
</evidence>
<dbReference type="SUPFAM" id="SSF57850">
    <property type="entry name" value="RING/U-box"/>
    <property type="match status" value="1"/>
</dbReference>
<protein>
    <submittedName>
        <fullName evidence="7">Im:7152348</fullName>
    </submittedName>
</protein>
<reference evidence="8" key="2">
    <citation type="journal article" date="2014" name="Nat. Commun.">
        <title>The cavefish genome reveals candidate genes for eye loss.</title>
        <authorList>
            <person name="McGaugh S.E."/>
            <person name="Gross J.B."/>
            <person name="Aken B."/>
            <person name="Blin M."/>
            <person name="Borowsky R."/>
            <person name="Chalopin D."/>
            <person name="Hinaux H."/>
            <person name="Jeffery W.R."/>
            <person name="Keene A."/>
            <person name="Ma L."/>
            <person name="Minx P."/>
            <person name="Murphy D."/>
            <person name="O'Quin K.E."/>
            <person name="Retaux S."/>
            <person name="Rohner N."/>
            <person name="Searle S.M."/>
            <person name="Stahl B.A."/>
            <person name="Tabin C."/>
            <person name="Volff J.N."/>
            <person name="Yoshizawa M."/>
            <person name="Warren W.C."/>
        </authorList>
    </citation>
    <scope>NUCLEOTIDE SEQUENCE [LARGE SCALE GENOMIC DNA]</scope>
    <source>
        <strain evidence="8">female</strain>
    </source>
</reference>
<reference evidence="7" key="3">
    <citation type="submission" date="2025-08" db="UniProtKB">
        <authorList>
            <consortium name="Ensembl"/>
        </authorList>
    </citation>
    <scope>IDENTIFICATION</scope>
</reference>
<dbReference type="AlphaFoldDB" id="A0A3B1JUW0"/>
<evidence type="ECO:0000256" key="2">
    <source>
        <dbReference type="ARBA" id="ARBA00022771"/>
    </source>
</evidence>
<dbReference type="Ensembl" id="ENSAMXT00000056727.1">
    <property type="protein sequence ID" value="ENSAMXP00000045119.1"/>
    <property type="gene ID" value="ENSAMXG00000033579.1"/>
</dbReference>
<evidence type="ECO:0000256" key="3">
    <source>
        <dbReference type="ARBA" id="ARBA00022833"/>
    </source>
</evidence>
<reference evidence="7" key="4">
    <citation type="submission" date="2025-09" db="UniProtKB">
        <authorList>
            <consortium name="Ensembl"/>
        </authorList>
    </citation>
    <scope>IDENTIFICATION</scope>
</reference>
<keyword evidence="3" id="KW-0862">Zinc</keyword>
<accession>A0A3B1JUW0</accession>
<organism evidence="7 8">
    <name type="scientific">Astyanax mexicanus</name>
    <name type="common">Blind cave fish</name>
    <name type="synonym">Astyanax fasciatus mexicanus</name>
    <dbReference type="NCBI Taxonomy" id="7994"/>
    <lineage>
        <taxon>Eukaryota</taxon>
        <taxon>Metazoa</taxon>
        <taxon>Chordata</taxon>
        <taxon>Craniata</taxon>
        <taxon>Vertebrata</taxon>
        <taxon>Euteleostomi</taxon>
        <taxon>Actinopterygii</taxon>
        <taxon>Neopterygii</taxon>
        <taxon>Teleostei</taxon>
        <taxon>Ostariophysi</taxon>
        <taxon>Characiformes</taxon>
        <taxon>Characoidei</taxon>
        <taxon>Acestrorhamphidae</taxon>
        <taxon>Acestrorhamphinae</taxon>
        <taxon>Astyanax</taxon>
    </lineage>
</organism>
<evidence type="ECO:0000313" key="8">
    <source>
        <dbReference type="Proteomes" id="UP000018467"/>
    </source>
</evidence>
<dbReference type="InParanoid" id="A0A3B1JUW0"/>
<proteinExistence type="predicted"/>
<name>A0A3B1JUW0_ASTMX</name>
<reference evidence="8" key="1">
    <citation type="submission" date="2013-03" db="EMBL/GenBank/DDBJ databases">
        <authorList>
            <person name="Jeffery W."/>
            <person name="Warren W."/>
            <person name="Wilson R.K."/>
        </authorList>
    </citation>
    <scope>NUCLEOTIDE SEQUENCE</scope>
    <source>
        <strain evidence="8">female</strain>
    </source>
</reference>
<keyword evidence="2 4" id="KW-0863">Zinc-finger</keyword>
<evidence type="ECO:0000256" key="5">
    <source>
        <dbReference type="SAM" id="MobiDB-lite"/>
    </source>
</evidence>
<dbReference type="Bgee" id="ENSAMXG00000033579">
    <property type="expression patterns" value="Expressed in zone of skin and 11 other cell types or tissues"/>
</dbReference>
<sequence length="142" mass="16553">MVLCEDLECGVCFQRYSRSERVPRMLFCHHTFCTTCLEKIAVERSNMMNIRCPMCRQVSCVRGGLSLQEALWVNSRLWDGISEDQDQEEEGLRPSPKPHRPKLHLPAFLKKLSFPRQPQESIVPGCNRQMKSWRRLLGDETC</sequence>
<dbReference type="PANTHER" id="PTHR22791:SF31">
    <property type="entry name" value="IM:7152348"/>
    <property type="match status" value="1"/>
</dbReference>
<dbReference type="SMART" id="SM00184">
    <property type="entry name" value="RING"/>
    <property type="match status" value="1"/>
</dbReference>
<dbReference type="GeneTree" id="ENSGT00730000112922"/>
<dbReference type="STRING" id="7994.ENSAMXP00000045119"/>
<dbReference type="InterPro" id="IPR001841">
    <property type="entry name" value="Znf_RING"/>
</dbReference>
<dbReference type="GO" id="GO:0008270">
    <property type="term" value="F:zinc ion binding"/>
    <property type="evidence" value="ECO:0007669"/>
    <property type="project" value="UniProtKB-KW"/>
</dbReference>
<dbReference type="PROSITE" id="PS50089">
    <property type="entry name" value="ZF_RING_2"/>
    <property type="match status" value="1"/>
</dbReference>
<dbReference type="Proteomes" id="UP000018467">
    <property type="component" value="Unassembled WGS sequence"/>
</dbReference>
<dbReference type="PANTHER" id="PTHR22791">
    <property type="entry name" value="RING-TYPE DOMAIN-CONTAINING PROTEIN"/>
    <property type="match status" value="1"/>
</dbReference>
<dbReference type="PROSITE" id="PS00518">
    <property type="entry name" value="ZF_RING_1"/>
    <property type="match status" value="1"/>
</dbReference>
<feature type="domain" description="RING-type" evidence="6">
    <location>
        <begin position="9"/>
        <end position="56"/>
    </location>
</feature>
<dbReference type="Gene3D" id="3.30.40.10">
    <property type="entry name" value="Zinc/RING finger domain, C3HC4 (zinc finger)"/>
    <property type="match status" value="1"/>
</dbReference>